<dbReference type="InterPro" id="IPR029052">
    <property type="entry name" value="Metallo-depent_PP-like"/>
</dbReference>
<dbReference type="PANTHER" id="PTHR45867">
    <property type="entry name" value="PURPLE ACID PHOSPHATASE"/>
    <property type="match status" value="1"/>
</dbReference>
<keyword evidence="3" id="KW-1185">Reference proteome</keyword>
<evidence type="ECO:0000313" key="2">
    <source>
        <dbReference type="EMBL" id="CAE8617432.1"/>
    </source>
</evidence>
<comment type="caution">
    <text evidence="2">The sequence shown here is derived from an EMBL/GenBank/DDBJ whole genome shotgun (WGS) entry which is preliminary data.</text>
</comment>
<dbReference type="Pfam" id="PF14008">
    <property type="entry name" value="Metallophos_C"/>
    <property type="match status" value="1"/>
</dbReference>
<dbReference type="SUPFAM" id="SSF56300">
    <property type="entry name" value="Metallo-dependent phosphatases"/>
    <property type="match status" value="1"/>
</dbReference>
<dbReference type="InterPro" id="IPR025733">
    <property type="entry name" value="PAPs_C"/>
</dbReference>
<organism evidence="2 3">
    <name type="scientific">Polarella glacialis</name>
    <name type="common">Dinoflagellate</name>
    <dbReference type="NCBI Taxonomy" id="89957"/>
    <lineage>
        <taxon>Eukaryota</taxon>
        <taxon>Sar</taxon>
        <taxon>Alveolata</taxon>
        <taxon>Dinophyceae</taxon>
        <taxon>Suessiales</taxon>
        <taxon>Suessiaceae</taxon>
        <taxon>Polarella</taxon>
    </lineage>
</organism>
<reference evidence="2" key="1">
    <citation type="submission" date="2021-02" db="EMBL/GenBank/DDBJ databases">
        <authorList>
            <person name="Dougan E. K."/>
            <person name="Rhodes N."/>
            <person name="Thang M."/>
            <person name="Chan C."/>
        </authorList>
    </citation>
    <scope>NUCLEOTIDE SEQUENCE</scope>
</reference>
<dbReference type="EMBL" id="CAJNNV010026156">
    <property type="protein sequence ID" value="CAE8617432.1"/>
    <property type="molecule type" value="Genomic_DNA"/>
</dbReference>
<evidence type="ECO:0000259" key="1">
    <source>
        <dbReference type="Pfam" id="PF14008"/>
    </source>
</evidence>
<evidence type="ECO:0000313" key="3">
    <source>
        <dbReference type="Proteomes" id="UP000654075"/>
    </source>
</evidence>
<proteinExistence type="predicted"/>
<sequence>MYLSAHVHAYERTFAVLNGSLCASAEHCGPIHVVNGDAGDPPLQYHDLPARWTVQRHPGQPGYGELTVLNTTHLQYRQLEAATGFATDEFWLVKPSLSDTDAAEEDFLESIYWLAFASAMITGTCGFIKWVHEDGSKRRDEAVSHLRTEIAVLSGMPMKAAGSVREATRLIGGDAMGH</sequence>
<dbReference type="PANTHER" id="PTHR45867:SF3">
    <property type="entry name" value="ACID PHOSPHATASE TYPE 7"/>
    <property type="match status" value="1"/>
</dbReference>
<accession>A0A813FUA4</accession>
<protein>
    <recommendedName>
        <fullName evidence="1">Purple acid phosphatase C-terminal domain-containing protein</fullName>
    </recommendedName>
</protein>
<dbReference type="OrthoDB" id="45007at2759"/>
<gene>
    <name evidence="2" type="ORF">PGLA1383_LOCUS35093</name>
</gene>
<name>A0A813FUA4_POLGL</name>
<feature type="domain" description="Purple acid phosphatase C-terminal" evidence="1">
    <location>
        <begin position="29"/>
        <end position="88"/>
    </location>
</feature>
<dbReference type="AlphaFoldDB" id="A0A813FUA4"/>
<dbReference type="Gene3D" id="3.60.21.10">
    <property type="match status" value="1"/>
</dbReference>
<dbReference type="Proteomes" id="UP000654075">
    <property type="component" value="Unassembled WGS sequence"/>
</dbReference>